<evidence type="ECO:0000313" key="1">
    <source>
        <dbReference type="EMBL" id="MBL0743897.1"/>
    </source>
</evidence>
<evidence type="ECO:0000313" key="2">
    <source>
        <dbReference type="Proteomes" id="UP000613030"/>
    </source>
</evidence>
<organism evidence="1 2">
    <name type="scientific">Chryseolinea lacunae</name>
    <dbReference type="NCBI Taxonomy" id="2801331"/>
    <lineage>
        <taxon>Bacteria</taxon>
        <taxon>Pseudomonadati</taxon>
        <taxon>Bacteroidota</taxon>
        <taxon>Cytophagia</taxon>
        <taxon>Cytophagales</taxon>
        <taxon>Fulvivirgaceae</taxon>
        <taxon>Chryseolinea</taxon>
    </lineage>
</organism>
<dbReference type="EMBL" id="JAERRB010000008">
    <property type="protein sequence ID" value="MBL0743897.1"/>
    <property type="molecule type" value="Genomic_DNA"/>
</dbReference>
<accession>A0ABS1KXA6</accession>
<gene>
    <name evidence="1" type="ORF">JI741_21880</name>
</gene>
<dbReference type="Proteomes" id="UP000613030">
    <property type="component" value="Unassembled WGS sequence"/>
</dbReference>
<proteinExistence type="predicted"/>
<dbReference type="RefSeq" id="WP_202013479.1">
    <property type="nucleotide sequence ID" value="NZ_JAERRB010000008.1"/>
</dbReference>
<reference evidence="1 2" key="1">
    <citation type="submission" date="2021-01" db="EMBL/GenBank/DDBJ databases">
        <title>Chryseolinea sp. Jin1 Genome sequencing and assembly.</title>
        <authorList>
            <person name="Kim I."/>
        </authorList>
    </citation>
    <scope>NUCLEOTIDE SEQUENCE [LARGE SCALE GENOMIC DNA]</scope>
    <source>
        <strain evidence="1 2">Jin1</strain>
    </source>
</reference>
<sequence length="71" mass="8373">MERISLVLAVKQYVDTTPKLWTGNAEPFVRDENIFTFPISDPASQGRISRLKGYQYLLRVQMFYRVLMCRN</sequence>
<comment type="caution">
    <text evidence="1">The sequence shown here is derived from an EMBL/GenBank/DDBJ whole genome shotgun (WGS) entry which is preliminary data.</text>
</comment>
<name>A0ABS1KXA6_9BACT</name>
<keyword evidence="2" id="KW-1185">Reference proteome</keyword>
<protein>
    <submittedName>
        <fullName evidence="1">Uncharacterized protein</fullName>
    </submittedName>
</protein>